<proteinExistence type="predicted"/>
<sequence>MDNLLKSITPFTKSIDIWKVRQLRVCKCILIVALKRFSKILEKPLNDIVEILDAYVGAIGEGGPDVLNVVVGKVGATLELSLKRGGGQPSASADTSFPTP</sequence>
<dbReference type="Proteomes" id="UP001603857">
    <property type="component" value="Unassembled WGS sequence"/>
</dbReference>
<accession>A0ABD1L1S7</accession>
<keyword evidence="2" id="KW-1185">Reference proteome</keyword>
<organism evidence="1 2">
    <name type="scientific">Flemingia macrophylla</name>
    <dbReference type="NCBI Taxonomy" id="520843"/>
    <lineage>
        <taxon>Eukaryota</taxon>
        <taxon>Viridiplantae</taxon>
        <taxon>Streptophyta</taxon>
        <taxon>Embryophyta</taxon>
        <taxon>Tracheophyta</taxon>
        <taxon>Spermatophyta</taxon>
        <taxon>Magnoliopsida</taxon>
        <taxon>eudicotyledons</taxon>
        <taxon>Gunneridae</taxon>
        <taxon>Pentapetalae</taxon>
        <taxon>rosids</taxon>
        <taxon>fabids</taxon>
        <taxon>Fabales</taxon>
        <taxon>Fabaceae</taxon>
        <taxon>Papilionoideae</taxon>
        <taxon>50 kb inversion clade</taxon>
        <taxon>NPAAA clade</taxon>
        <taxon>indigoferoid/millettioid clade</taxon>
        <taxon>Phaseoleae</taxon>
        <taxon>Flemingia</taxon>
    </lineage>
</organism>
<dbReference type="EMBL" id="JBGMDY010000011">
    <property type="protein sequence ID" value="KAL2317472.1"/>
    <property type="molecule type" value="Genomic_DNA"/>
</dbReference>
<comment type="caution">
    <text evidence="1">The sequence shown here is derived from an EMBL/GenBank/DDBJ whole genome shotgun (WGS) entry which is preliminary data.</text>
</comment>
<gene>
    <name evidence="1" type="ORF">Fmac_031348</name>
</gene>
<protein>
    <submittedName>
        <fullName evidence="1">Uncharacterized protein</fullName>
    </submittedName>
</protein>
<evidence type="ECO:0000313" key="2">
    <source>
        <dbReference type="Proteomes" id="UP001603857"/>
    </source>
</evidence>
<name>A0ABD1L1S7_9FABA</name>
<evidence type="ECO:0000313" key="1">
    <source>
        <dbReference type="EMBL" id="KAL2317472.1"/>
    </source>
</evidence>
<reference evidence="1 2" key="1">
    <citation type="submission" date="2024-08" db="EMBL/GenBank/DDBJ databases">
        <title>Insights into the chromosomal genome structure of Flemingia macrophylla.</title>
        <authorList>
            <person name="Ding Y."/>
            <person name="Zhao Y."/>
            <person name="Bi W."/>
            <person name="Wu M."/>
            <person name="Zhao G."/>
            <person name="Gong Y."/>
            <person name="Li W."/>
            <person name="Zhang P."/>
        </authorList>
    </citation>
    <scope>NUCLEOTIDE SEQUENCE [LARGE SCALE GENOMIC DNA]</scope>
    <source>
        <strain evidence="1">DYQJB</strain>
        <tissue evidence="1">Leaf</tissue>
    </source>
</reference>
<dbReference type="AlphaFoldDB" id="A0ABD1L1S7"/>